<name>A0A2U1ZWZ6_9MICO</name>
<comment type="caution">
    <text evidence="10">The sequence shown here is derived from an EMBL/GenBank/DDBJ whole genome shotgun (WGS) entry which is preliminary data.</text>
</comment>
<feature type="transmembrane region" description="Helical" evidence="8">
    <location>
        <begin position="381"/>
        <end position="399"/>
    </location>
</feature>
<dbReference type="GO" id="GO:0009246">
    <property type="term" value="P:enterobacterial common antigen biosynthetic process"/>
    <property type="evidence" value="ECO:0007669"/>
    <property type="project" value="TreeGrafter"/>
</dbReference>
<reference evidence="10 11" key="1">
    <citation type="submission" date="2018-03" db="EMBL/GenBank/DDBJ databases">
        <title>Genome assembly of novel Miniimonas species PCH200.</title>
        <authorList>
            <person name="Thakur V."/>
            <person name="Kumar V."/>
            <person name="Singh D."/>
        </authorList>
    </citation>
    <scope>NUCLEOTIDE SEQUENCE [LARGE SCALE GENOMIC DNA]</scope>
    <source>
        <strain evidence="10 11">PCH200</strain>
    </source>
</reference>
<feature type="transmembrane region" description="Helical" evidence="8">
    <location>
        <begin position="208"/>
        <end position="225"/>
    </location>
</feature>
<keyword evidence="6 8" id="KW-0472">Membrane</keyword>
<dbReference type="GO" id="GO:0016413">
    <property type="term" value="F:O-acetyltransferase activity"/>
    <property type="evidence" value="ECO:0007669"/>
    <property type="project" value="TreeGrafter"/>
</dbReference>
<feature type="transmembrane region" description="Helical" evidence="8">
    <location>
        <begin position="344"/>
        <end position="361"/>
    </location>
</feature>
<evidence type="ECO:0000256" key="2">
    <source>
        <dbReference type="ARBA" id="ARBA00007400"/>
    </source>
</evidence>
<comment type="similarity">
    <text evidence="2">Belongs to the acyltransferase 3 family.</text>
</comment>
<dbReference type="PANTHER" id="PTHR40074">
    <property type="entry name" value="O-ACETYLTRANSFERASE WECH"/>
    <property type="match status" value="1"/>
</dbReference>
<evidence type="ECO:0000256" key="3">
    <source>
        <dbReference type="ARBA" id="ARBA00022475"/>
    </source>
</evidence>
<feature type="transmembrane region" description="Helical" evidence="8">
    <location>
        <begin position="146"/>
        <end position="164"/>
    </location>
</feature>
<dbReference type="Proteomes" id="UP000245166">
    <property type="component" value="Unassembled WGS sequence"/>
</dbReference>
<keyword evidence="5 8" id="KW-1133">Transmembrane helix</keyword>
<dbReference type="InterPro" id="IPR002656">
    <property type="entry name" value="Acyl_transf_3_dom"/>
</dbReference>
<comment type="subcellular location">
    <subcellularLocation>
        <location evidence="1">Cell membrane</location>
        <topology evidence="1">Multi-pass membrane protein</topology>
    </subcellularLocation>
</comment>
<feature type="region of interest" description="Disordered" evidence="7">
    <location>
        <begin position="27"/>
        <end position="65"/>
    </location>
</feature>
<evidence type="ECO:0000259" key="9">
    <source>
        <dbReference type="Pfam" id="PF01757"/>
    </source>
</evidence>
<evidence type="ECO:0000313" key="11">
    <source>
        <dbReference type="Proteomes" id="UP000245166"/>
    </source>
</evidence>
<evidence type="ECO:0000256" key="8">
    <source>
        <dbReference type="SAM" id="Phobius"/>
    </source>
</evidence>
<feature type="domain" description="Acyltransferase 3" evidence="9">
    <location>
        <begin position="67"/>
        <end position="388"/>
    </location>
</feature>
<feature type="transmembrane region" description="Helical" evidence="8">
    <location>
        <begin position="237"/>
        <end position="254"/>
    </location>
</feature>
<evidence type="ECO:0000256" key="7">
    <source>
        <dbReference type="SAM" id="MobiDB-lite"/>
    </source>
</evidence>
<keyword evidence="4 8" id="KW-0812">Transmembrane</keyword>
<feature type="transmembrane region" description="Helical" evidence="8">
    <location>
        <begin position="266"/>
        <end position="286"/>
    </location>
</feature>
<evidence type="ECO:0000256" key="5">
    <source>
        <dbReference type="ARBA" id="ARBA00022989"/>
    </source>
</evidence>
<organism evidence="10 11">
    <name type="scientific">Serinibacter arcticus</name>
    <dbReference type="NCBI Taxonomy" id="1655435"/>
    <lineage>
        <taxon>Bacteria</taxon>
        <taxon>Bacillati</taxon>
        <taxon>Actinomycetota</taxon>
        <taxon>Actinomycetes</taxon>
        <taxon>Micrococcales</taxon>
        <taxon>Beutenbergiaceae</taxon>
        <taxon>Serinibacter</taxon>
    </lineage>
</organism>
<gene>
    <name evidence="10" type="ORF">C8046_13415</name>
</gene>
<protein>
    <recommendedName>
        <fullName evidence="9">Acyltransferase 3 domain-containing protein</fullName>
    </recommendedName>
</protein>
<evidence type="ECO:0000256" key="4">
    <source>
        <dbReference type="ARBA" id="ARBA00022692"/>
    </source>
</evidence>
<feature type="transmembrane region" description="Helical" evidence="8">
    <location>
        <begin position="108"/>
        <end position="125"/>
    </location>
</feature>
<evidence type="ECO:0000256" key="1">
    <source>
        <dbReference type="ARBA" id="ARBA00004651"/>
    </source>
</evidence>
<keyword evidence="3" id="KW-1003">Cell membrane</keyword>
<feature type="transmembrane region" description="Helical" evidence="8">
    <location>
        <begin position="184"/>
        <end position="201"/>
    </location>
</feature>
<feature type="compositionally biased region" description="Low complexity" evidence="7">
    <location>
        <begin position="50"/>
        <end position="62"/>
    </location>
</feature>
<dbReference type="EMBL" id="PYHR01000002">
    <property type="protein sequence ID" value="PWD51508.1"/>
    <property type="molecule type" value="Genomic_DNA"/>
</dbReference>
<keyword evidence="11" id="KW-1185">Reference proteome</keyword>
<dbReference type="AlphaFoldDB" id="A0A2U1ZWZ6"/>
<dbReference type="PANTHER" id="PTHR40074:SF2">
    <property type="entry name" value="O-ACETYLTRANSFERASE WECH"/>
    <property type="match status" value="1"/>
</dbReference>
<evidence type="ECO:0000313" key="10">
    <source>
        <dbReference type="EMBL" id="PWD51508.1"/>
    </source>
</evidence>
<sequence>MYELPPTSAPIRSELIAGHRGRIVSDPLRSRPRASSCPPHPPPTYPDEVTTPTAPATQRPAPSGRDTYWDAVRGLCILGVIWTHTTTGIPYLDGPHAWNLDYWLAQRQLVNFPVAVFLFLAAYFVSPSKVADGAAWLRSRAVRLGVPFLLWSTAYTLLIATISGAWNPRLLVRDVVLGASVPHLYFIVVLLQLVLLTPLLLRALETRWRWALWAVTPIYLVWLYVRTLADGTPPSFSNTWLFGWFAFYLAGLWVRRHGAPSIRVPVAVGAVAVTVTAGVAESFLLVRSGGDIGFAAGQLTVGSVLGAFAVIALLLALHQRRERTGAAHDGERWFGLDGLGRDSYGIYYVHLLWFVLAWRVLEVPFDDGQVPVLPALQLVELAVVLALSLLAIAATRRLIGRRAATRFLGF</sequence>
<dbReference type="Pfam" id="PF01757">
    <property type="entry name" value="Acyl_transf_3"/>
    <property type="match status" value="1"/>
</dbReference>
<feature type="transmembrane region" description="Helical" evidence="8">
    <location>
        <begin position="292"/>
        <end position="317"/>
    </location>
</feature>
<evidence type="ECO:0000256" key="6">
    <source>
        <dbReference type="ARBA" id="ARBA00023136"/>
    </source>
</evidence>
<accession>A0A2U1ZWZ6</accession>
<proteinExistence type="inferred from homology"/>
<dbReference type="GO" id="GO:0005886">
    <property type="term" value="C:plasma membrane"/>
    <property type="evidence" value="ECO:0007669"/>
    <property type="project" value="UniProtKB-SubCell"/>
</dbReference>